<evidence type="ECO:0000313" key="2">
    <source>
        <dbReference type="EMBL" id="MBW74461.1"/>
    </source>
</evidence>
<keyword evidence="1" id="KW-0732">Signal</keyword>
<dbReference type="EMBL" id="GGFL01010283">
    <property type="protein sequence ID" value="MBW74461.1"/>
    <property type="molecule type" value="Transcribed_RNA"/>
</dbReference>
<dbReference type="AlphaFoldDB" id="A0A2M4DAD8"/>
<protein>
    <submittedName>
        <fullName evidence="2">Putative secreted protein</fullName>
    </submittedName>
</protein>
<reference evidence="2" key="1">
    <citation type="submission" date="2018-01" db="EMBL/GenBank/DDBJ databases">
        <title>An insight into the sialome of Amazonian anophelines.</title>
        <authorList>
            <person name="Ribeiro J.M."/>
            <person name="Scarpassa V."/>
            <person name="Calvo E."/>
        </authorList>
    </citation>
    <scope>NUCLEOTIDE SEQUENCE</scope>
</reference>
<feature type="signal peptide" evidence="1">
    <location>
        <begin position="1"/>
        <end position="35"/>
    </location>
</feature>
<organism evidence="2">
    <name type="scientific">Anopheles darlingi</name>
    <name type="common">Mosquito</name>
    <dbReference type="NCBI Taxonomy" id="43151"/>
    <lineage>
        <taxon>Eukaryota</taxon>
        <taxon>Metazoa</taxon>
        <taxon>Ecdysozoa</taxon>
        <taxon>Arthropoda</taxon>
        <taxon>Hexapoda</taxon>
        <taxon>Insecta</taxon>
        <taxon>Pterygota</taxon>
        <taxon>Neoptera</taxon>
        <taxon>Endopterygota</taxon>
        <taxon>Diptera</taxon>
        <taxon>Nematocera</taxon>
        <taxon>Culicoidea</taxon>
        <taxon>Culicidae</taxon>
        <taxon>Anophelinae</taxon>
        <taxon>Anopheles</taxon>
    </lineage>
</organism>
<name>A0A2M4DAD8_ANODA</name>
<evidence type="ECO:0000256" key="1">
    <source>
        <dbReference type="SAM" id="SignalP"/>
    </source>
</evidence>
<sequence length="72" mass="8407">MCARDLLGFRMGNRVGRVWWLLLLLQTKFWAPCSTVGMVQELKDKLCDVYVTLMNCLVLLEKTFLNPDKRSK</sequence>
<feature type="chain" id="PRO_5014656466" evidence="1">
    <location>
        <begin position="36"/>
        <end position="72"/>
    </location>
</feature>
<proteinExistence type="predicted"/>
<accession>A0A2M4DAD8</accession>